<evidence type="ECO:0000313" key="4">
    <source>
        <dbReference type="EMBL" id="CDW52110.1"/>
    </source>
</evidence>
<dbReference type="PANTHER" id="PTHR12377:SF0">
    <property type="entry name" value="CYTOSOLIC IRON-SULFUR ASSEMBLY COMPONENT 2B"/>
    <property type="match status" value="1"/>
</dbReference>
<dbReference type="Gene3D" id="6.10.250.1280">
    <property type="match status" value="1"/>
</dbReference>
<dbReference type="FunFam" id="3.30.300.130:FF:000005">
    <property type="entry name" value="Mitotic spindle-associated mmxd complex subunit"/>
    <property type="match status" value="1"/>
</dbReference>
<gene>
    <name evidence="4" type="ORF">TTRE_0000036901</name>
</gene>
<dbReference type="OrthoDB" id="20105at2759"/>
<dbReference type="EMBL" id="HG805815">
    <property type="protein sequence ID" value="CDW52110.1"/>
    <property type="molecule type" value="Genomic_DNA"/>
</dbReference>
<protein>
    <submittedName>
        <fullName evidence="4">DUF59 domain containing protein</fullName>
    </submittedName>
</protein>
<evidence type="ECO:0000259" key="3">
    <source>
        <dbReference type="Pfam" id="PF01883"/>
    </source>
</evidence>
<dbReference type="Proteomes" id="UP000030665">
    <property type="component" value="Unassembled WGS sequence"/>
</dbReference>
<dbReference type="AlphaFoldDB" id="A0A077Z0I0"/>
<evidence type="ECO:0000256" key="2">
    <source>
        <dbReference type="ARBA" id="ARBA00022829"/>
    </source>
</evidence>
<dbReference type="InterPro" id="IPR034904">
    <property type="entry name" value="FSCA_dom_sf"/>
</dbReference>
<dbReference type="Pfam" id="PF01883">
    <property type="entry name" value="FeS_assembly_P"/>
    <property type="match status" value="1"/>
</dbReference>
<proteinExistence type="inferred from homology"/>
<dbReference type="InterPro" id="IPR002744">
    <property type="entry name" value="MIP18-like"/>
</dbReference>
<keyword evidence="2" id="KW-0159">Chromosome partition</keyword>
<sequence>MVSIERLKLLRLLIYASLKDAFSLFNGRKPENAAPVVYAKASKREPTESELDPDVPDPFDAREVFDLIRSINDPEHPLTLEELNVVSESNVHVDDRQGKVKVYFTPTIPHCSMAMLIGLCIRAKLARTLPSRFKYDVIVTPGSHREEQQITKQLADKERVAAALERANILELVNQCLRSKD</sequence>
<reference evidence="4" key="2">
    <citation type="submission" date="2014-03" db="EMBL/GenBank/DDBJ databases">
        <title>The whipworm genome and dual-species transcriptomics of an intimate host-pathogen interaction.</title>
        <authorList>
            <person name="Foth B.J."/>
            <person name="Tsai I.J."/>
            <person name="Reid A.J."/>
            <person name="Bancroft A.J."/>
            <person name="Nichol S."/>
            <person name="Tracey A."/>
            <person name="Holroyd N."/>
            <person name="Cotton J.A."/>
            <person name="Stanley E.J."/>
            <person name="Zarowiecki M."/>
            <person name="Liu J.Z."/>
            <person name="Huckvale T."/>
            <person name="Cooper P.J."/>
            <person name="Grencis R.K."/>
            <person name="Berriman M."/>
        </authorList>
    </citation>
    <scope>NUCLEOTIDE SEQUENCE [LARGE SCALE GENOMIC DNA]</scope>
</reference>
<dbReference type="SUPFAM" id="SSF117916">
    <property type="entry name" value="Fe-S cluster assembly (FSCA) domain-like"/>
    <property type="match status" value="1"/>
</dbReference>
<name>A0A077Z0I0_TRITR</name>
<dbReference type="GO" id="GO:0007059">
    <property type="term" value="P:chromosome segregation"/>
    <property type="evidence" value="ECO:0007669"/>
    <property type="project" value="UniProtKB-KW"/>
</dbReference>
<feature type="domain" description="MIP18 family-like" evidence="3">
    <location>
        <begin position="63"/>
        <end position="131"/>
    </location>
</feature>
<evidence type="ECO:0000256" key="1">
    <source>
        <dbReference type="ARBA" id="ARBA00010381"/>
    </source>
</evidence>
<accession>A0A077Z0I0</accession>
<keyword evidence="5" id="KW-1185">Reference proteome</keyword>
<reference evidence="4" key="1">
    <citation type="submission" date="2014-01" db="EMBL/GenBank/DDBJ databases">
        <authorList>
            <person name="Aslett M."/>
        </authorList>
    </citation>
    <scope>NUCLEOTIDE SEQUENCE</scope>
</reference>
<evidence type="ECO:0000313" key="5">
    <source>
        <dbReference type="Proteomes" id="UP000030665"/>
    </source>
</evidence>
<dbReference type="GO" id="GO:0097361">
    <property type="term" value="C:cytosolic [4Fe-4S] assembly targeting complex"/>
    <property type="evidence" value="ECO:0007669"/>
    <property type="project" value="UniProtKB-ARBA"/>
</dbReference>
<organism evidence="4 5">
    <name type="scientific">Trichuris trichiura</name>
    <name type="common">Whipworm</name>
    <name type="synonym">Trichocephalus trichiurus</name>
    <dbReference type="NCBI Taxonomy" id="36087"/>
    <lineage>
        <taxon>Eukaryota</taxon>
        <taxon>Metazoa</taxon>
        <taxon>Ecdysozoa</taxon>
        <taxon>Nematoda</taxon>
        <taxon>Enoplea</taxon>
        <taxon>Dorylaimia</taxon>
        <taxon>Trichinellida</taxon>
        <taxon>Trichuridae</taxon>
        <taxon>Trichuris</taxon>
    </lineage>
</organism>
<comment type="similarity">
    <text evidence="1">Belongs to the MIP18 family.</text>
</comment>
<dbReference type="InterPro" id="IPR039796">
    <property type="entry name" value="MIP18"/>
</dbReference>
<dbReference type="GO" id="GO:0051604">
    <property type="term" value="P:protein maturation"/>
    <property type="evidence" value="ECO:0007669"/>
    <property type="project" value="InterPro"/>
</dbReference>
<dbReference type="PANTHER" id="PTHR12377">
    <property type="entry name" value="CYTOSOLIC IRON-SULFUR ASSEMBLY COMPONENT 2B-RELATED"/>
    <property type="match status" value="1"/>
</dbReference>
<dbReference type="STRING" id="36087.A0A077Z0I0"/>
<dbReference type="Gene3D" id="3.30.300.130">
    <property type="entry name" value="Fe-S cluster assembly (FSCA)"/>
    <property type="match status" value="1"/>
</dbReference>